<dbReference type="STRING" id="1235591.CAK95_21160"/>
<name>A0A1W6ZVI5_9HYPH</name>
<dbReference type="PANTHER" id="PTHR47495:SF2">
    <property type="entry name" value="ALDEHYDE DEHYDROGENASE"/>
    <property type="match status" value="1"/>
</dbReference>
<dbReference type="InterPro" id="IPR037165">
    <property type="entry name" value="AldOxase/xan_DH_Mopterin-bd_sf"/>
</dbReference>
<reference evidence="1 2" key="1">
    <citation type="submission" date="2017-05" db="EMBL/GenBank/DDBJ databases">
        <title>Full genome sequence of Pseudorhodoplanes sinuspersici.</title>
        <authorList>
            <person name="Dastgheib S.M.M."/>
            <person name="Shavandi M."/>
            <person name="Tirandaz H."/>
        </authorList>
    </citation>
    <scope>NUCLEOTIDE SEQUENCE [LARGE SCALE GENOMIC DNA]</scope>
    <source>
        <strain evidence="1 2">RIPI110</strain>
    </source>
</reference>
<evidence type="ECO:0000313" key="1">
    <source>
        <dbReference type="EMBL" id="ARQ01323.1"/>
    </source>
</evidence>
<dbReference type="Pfam" id="PF02738">
    <property type="entry name" value="MoCoBD_1"/>
    <property type="match status" value="1"/>
</dbReference>
<dbReference type="EMBL" id="CP021112">
    <property type="protein sequence ID" value="ARQ01323.1"/>
    <property type="molecule type" value="Genomic_DNA"/>
</dbReference>
<dbReference type="OrthoDB" id="9767994at2"/>
<dbReference type="SMART" id="SM01008">
    <property type="entry name" value="Ald_Xan_dh_C"/>
    <property type="match status" value="1"/>
</dbReference>
<protein>
    <submittedName>
        <fullName evidence="1">Aldehyde oxidase</fullName>
    </submittedName>
</protein>
<dbReference type="SUPFAM" id="SSF56003">
    <property type="entry name" value="Molybdenum cofactor-binding domain"/>
    <property type="match status" value="2"/>
</dbReference>
<accession>A0A1W6ZVI5</accession>
<dbReference type="PIRSF" id="PIRSF036389">
    <property type="entry name" value="IOR_B"/>
    <property type="match status" value="1"/>
</dbReference>
<dbReference type="InterPro" id="IPR008274">
    <property type="entry name" value="AldOxase/xan_DH_MoCoBD1"/>
</dbReference>
<dbReference type="KEGG" id="psin:CAK95_21160"/>
<dbReference type="AlphaFoldDB" id="A0A1W6ZVI5"/>
<dbReference type="PANTHER" id="PTHR47495">
    <property type="entry name" value="ALDEHYDE DEHYDROGENASE"/>
    <property type="match status" value="1"/>
</dbReference>
<dbReference type="Pfam" id="PF20256">
    <property type="entry name" value="MoCoBD_2"/>
    <property type="match status" value="2"/>
</dbReference>
<dbReference type="GO" id="GO:0016491">
    <property type="term" value="F:oxidoreductase activity"/>
    <property type="evidence" value="ECO:0007669"/>
    <property type="project" value="InterPro"/>
</dbReference>
<keyword evidence="2" id="KW-1185">Reference proteome</keyword>
<dbReference type="Proteomes" id="UP000194137">
    <property type="component" value="Chromosome"/>
</dbReference>
<proteinExistence type="predicted"/>
<dbReference type="RefSeq" id="WP_086089718.1">
    <property type="nucleotide sequence ID" value="NZ_CP021112.1"/>
</dbReference>
<dbReference type="InterPro" id="IPR046867">
    <property type="entry name" value="AldOxase/xan_DH_MoCoBD2"/>
</dbReference>
<evidence type="ECO:0000313" key="2">
    <source>
        <dbReference type="Proteomes" id="UP000194137"/>
    </source>
</evidence>
<gene>
    <name evidence="1" type="ORF">CAK95_21160</name>
</gene>
<dbReference type="InterPro" id="IPR000674">
    <property type="entry name" value="Ald_Oxase/Xan_DH_a/b"/>
</dbReference>
<dbReference type="Gene3D" id="3.90.1170.50">
    <property type="entry name" value="Aldehyde oxidase/xanthine dehydrogenase, a/b hammerhead"/>
    <property type="match status" value="1"/>
</dbReference>
<sequence>MTIHQRNLSRRSMLQGMAGLVIAFHLPRQASAQSGAASIFRPDGKAAVFAPNAFIRVGTDNTVTILSKHIEFGQGPFTGLATIVAEELDADWSQMRAEHAPADAKLYNNTAFGPIQGTGGSTAIANSYDQLRMAGATARAMLVQAASAAWTVPVSEITVERGVLRHAATKREATFGQMADAAAKLPAPDNVKLKDPKNFRFIGREGSVHKLDVPSKVNGTAQFTIDIREPDMLTVVVAHPDRFGATVARVDDGEARKVPGVVDVKVLPSGVAVYANGMWPALKARDLLKITWDDSKAEKRSTQQLLDEYRALSRKPGTVAGKHGDADAALSKAGKVIEAEYIFPYLAHAAMEPLDGYLQFGNDRAVARFGSQIQTLDQATIATILGLKPEQVDIQTMLAGGSFGRRAQPASQFAAELAMAAKAIGPERPVKLVWTREDDMRGGFYRPLFVHRLRGAVQDGKIVAWSNTVVGQSFLKGSPFEGLIKDGVDGTSVEGSRNIPYDVANFQCDLHTTDAGVPTLWWRSVGHTHTGYAVECFVDELLQAAGKDPVAGRLELMTKHPRAAGVLRAVAELAKWNGPGPVNGRARGVAVVESFNTFVAQIAEISDGGNEGPRVHKVWCAVDCGIAVNPDVIRAQIEGGIGYGLGHVLFAEVTLDQGRPMQSNFDTYRSLRINEMPEVEVAIVPSSEKPTGVGEPGVPPIGPAVANAMARLGHERPRQLPVVKGVA</sequence>
<dbReference type="InterPro" id="IPR012368">
    <property type="entry name" value="OxRdtase_Mopterin-bd_su_IorB"/>
</dbReference>
<dbReference type="InterPro" id="IPR052516">
    <property type="entry name" value="N-heterocyclic_Hydroxylase"/>
</dbReference>
<dbReference type="Gene3D" id="3.30.365.10">
    <property type="entry name" value="Aldehyde oxidase/xanthine dehydrogenase, molybdopterin binding domain"/>
    <property type="match status" value="4"/>
</dbReference>
<dbReference type="InterPro" id="IPR006311">
    <property type="entry name" value="TAT_signal"/>
</dbReference>
<dbReference type="PROSITE" id="PS51318">
    <property type="entry name" value="TAT"/>
    <property type="match status" value="1"/>
</dbReference>
<organism evidence="1 2">
    <name type="scientific">Pseudorhodoplanes sinuspersici</name>
    <dbReference type="NCBI Taxonomy" id="1235591"/>
    <lineage>
        <taxon>Bacteria</taxon>
        <taxon>Pseudomonadati</taxon>
        <taxon>Pseudomonadota</taxon>
        <taxon>Alphaproteobacteria</taxon>
        <taxon>Hyphomicrobiales</taxon>
        <taxon>Pseudorhodoplanes</taxon>
    </lineage>
</organism>